<dbReference type="Proteomes" id="UP000030755">
    <property type="component" value="Unassembled WGS sequence"/>
</dbReference>
<feature type="region of interest" description="Disordered" evidence="1">
    <location>
        <begin position="1"/>
        <end position="62"/>
    </location>
</feature>
<name>A0A075B2Z6_ROZAC</name>
<gene>
    <name evidence="2" type="ORF">O9G_000742</name>
</gene>
<evidence type="ECO:0000313" key="3">
    <source>
        <dbReference type="Proteomes" id="UP000030755"/>
    </source>
</evidence>
<organism evidence="2 3">
    <name type="scientific">Rozella allomycis (strain CSF55)</name>
    <dbReference type="NCBI Taxonomy" id="988480"/>
    <lineage>
        <taxon>Eukaryota</taxon>
        <taxon>Fungi</taxon>
        <taxon>Fungi incertae sedis</taxon>
        <taxon>Cryptomycota</taxon>
        <taxon>Cryptomycota incertae sedis</taxon>
        <taxon>Rozella</taxon>
    </lineage>
</organism>
<dbReference type="OrthoDB" id="436852at2759"/>
<dbReference type="AlphaFoldDB" id="A0A075B2Z6"/>
<keyword evidence="3" id="KW-1185">Reference proteome</keyword>
<proteinExistence type="predicted"/>
<dbReference type="EMBL" id="KE560848">
    <property type="protein sequence ID" value="EPZ35346.1"/>
    <property type="molecule type" value="Genomic_DNA"/>
</dbReference>
<dbReference type="HOGENOM" id="CLU_478289_0_0_1"/>
<evidence type="ECO:0000313" key="2">
    <source>
        <dbReference type="EMBL" id="EPZ35346.1"/>
    </source>
</evidence>
<feature type="compositionally biased region" description="Polar residues" evidence="1">
    <location>
        <begin position="1"/>
        <end position="13"/>
    </location>
</feature>
<sequence>MSKRSASTISSSPPVAARRGRPPKNIAALSDDVSPSISDCSDYSSSSSAGKESVTDDIISQKFPKFTTDRKRHLVYESESSEDSFEETANPVNTVITDYEEEEEEELFTDACFVEMHEKITTEKIMNDISFGEDPMDAISMLWSDAESFESSFSDDEDMNQAILNDIKENQTTNSKHDSRRIAHSMNNNVIASPPQPQFNKSMSQTQLELPMAKRFKSELDKSDMLMYAHTPIGKENVGDSNNSQSTSLSGNPLQIQNGSNAGTKNFLAGLTKETIMATLSQLPSVNIASLTNAAKKEMEIKKPQLFKQLPNRPLTRMESIELIYQMIMADKESQKQLLQNPYNKKKKPMSPNKNKKPVTPKVSTAPPPPPADNNPLPSELSTLCKGTKLVSSTTNDLDLRLSIENALLQSSDDEDDVDDMEEPVLNIEEFEYLNHSLVDQSQCDVENSESFERWGKIPIGAFRRSRRRSAPYLLLSRALKSSVLHQTVGTTKLSESKPKPSVIHSMLTPTVSQGFDFPESPTLTPISNPSSNIQKSSLFSPDFFKDDNFLSHELPDTFPSLSLTPPMFQ</sequence>
<accession>A0A075B2Z6</accession>
<feature type="compositionally biased region" description="Low complexity" evidence="1">
    <location>
        <begin position="34"/>
        <end position="52"/>
    </location>
</feature>
<feature type="region of interest" description="Disordered" evidence="1">
    <location>
        <begin position="342"/>
        <end position="381"/>
    </location>
</feature>
<feature type="region of interest" description="Disordered" evidence="1">
    <location>
        <begin position="233"/>
        <end position="260"/>
    </location>
</feature>
<protein>
    <submittedName>
        <fullName evidence="2">Uncharacterized protein</fullName>
    </submittedName>
</protein>
<evidence type="ECO:0000256" key="1">
    <source>
        <dbReference type="SAM" id="MobiDB-lite"/>
    </source>
</evidence>
<feature type="compositionally biased region" description="Polar residues" evidence="1">
    <location>
        <begin position="239"/>
        <end position="260"/>
    </location>
</feature>
<feature type="compositionally biased region" description="Basic residues" evidence="1">
    <location>
        <begin position="344"/>
        <end position="359"/>
    </location>
</feature>
<reference evidence="2 3" key="1">
    <citation type="journal article" date="2013" name="Curr. Biol.">
        <title>Shared signatures of parasitism and phylogenomics unite Cryptomycota and microsporidia.</title>
        <authorList>
            <person name="James T.Y."/>
            <person name="Pelin A."/>
            <person name="Bonen L."/>
            <person name="Ahrendt S."/>
            <person name="Sain D."/>
            <person name="Corradi N."/>
            <person name="Stajich J.E."/>
        </authorList>
    </citation>
    <scope>NUCLEOTIDE SEQUENCE [LARGE SCALE GENOMIC DNA]</scope>
    <source>
        <strain evidence="2 3">CSF55</strain>
    </source>
</reference>